<dbReference type="InterPro" id="IPR002869">
    <property type="entry name" value="Pyrv_flavodox_OxRed_cen"/>
</dbReference>
<evidence type="ECO:0000256" key="1">
    <source>
        <dbReference type="ARBA" id="ARBA00023002"/>
    </source>
</evidence>
<dbReference type="PANTHER" id="PTHR43854">
    <property type="entry name" value="INDOLEPYRUVATE OXIDOREDUCTASE SUBUNIT IORB"/>
    <property type="match status" value="1"/>
</dbReference>
<name>X1CID4_9ZZZZ</name>
<evidence type="ECO:0000313" key="3">
    <source>
        <dbReference type="EMBL" id="GAG84006.1"/>
    </source>
</evidence>
<dbReference type="Pfam" id="PF01558">
    <property type="entry name" value="POR"/>
    <property type="match status" value="1"/>
</dbReference>
<dbReference type="GO" id="GO:0016903">
    <property type="term" value="F:oxidoreductase activity, acting on the aldehyde or oxo group of donors"/>
    <property type="evidence" value="ECO:0007669"/>
    <property type="project" value="InterPro"/>
</dbReference>
<sequence>MKDINFLIAGVGGQGTILVSDIMAEVGMLAGYDVKKTDVLGLAIRGGSVISHIRWGEKVDAPMSMRGKVDYLLAFELLFQNRVEFFDNDQLINFGSKSFISFWE</sequence>
<accession>X1CID4</accession>
<dbReference type="SUPFAM" id="SSF53323">
    <property type="entry name" value="Pyruvate-ferredoxin oxidoreductase, PFOR, domain III"/>
    <property type="match status" value="1"/>
</dbReference>
<organism evidence="3">
    <name type="scientific">marine sediment metagenome</name>
    <dbReference type="NCBI Taxonomy" id="412755"/>
    <lineage>
        <taxon>unclassified sequences</taxon>
        <taxon>metagenomes</taxon>
        <taxon>ecological metagenomes</taxon>
    </lineage>
</organism>
<evidence type="ECO:0000259" key="2">
    <source>
        <dbReference type="Pfam" id="PF01558"/>
    </source>
</evidence>
<feature type="domain" description="Pyruvate/ketoisovalerate oxidoreductase catalytic" evidence="2">
    <location>
        <begin position="12"/>
        <end position="78"/>
    </location>
</feature>
<dbReference type="InterPro" id="IPR052198">
    <property type="entry name" value="IorB_Oxidoreductase"/>
</dbReference>
<keyword evidence="1" id="KW-0560">Oxidoreductase</keyword>
<reference evidence="3" key="1">
    <citation type="journal article" date="2014" name="Front. Microbiol.">
        <title>High frequency of phylogenetically diverse reductive dehalogenase-homologous genes in deep subseafloor sedimentary metagenomes.</title>
        <authorList>
            <person name="Kawai M."/>
            <person name="Futagami T."/>
            <person name="Toyoda A."/>
            <person name="Takaki Y."/>
            <person name="Nishi S."/>
            <person name="Hori S."/>
            <person name="Arai W."/>
            <person name="Tsubouchi T."/>
            <person name="Morono Y."/>
            <person name="Uchiyama I."/>
            <person name="Ito T."/>
            <person name="Fujiyama A."/>
            <person name="Inagaki F."/>
            <person name="Takami H."/>
        </authorList>
    </citation>
    <scope>NUCLEOTIDE SEQUENCE</scope>
    <source>
        <strain evidence="3">Expedition CK06-06</strain>
    </source>
</reference>
<dbReference type="InterPro" id="IPR019752">
    <property type="entry name" value="Pyrv/ketoisovalerate_OxRed_cat"/>
</dbReference>
<dbReference type="PANTHER" id="PTHR43854:SF1">
    <property type="entry name" value="INDOLEPYRUVATE OXIDOREDUCTASE SUBUNIT IORB"/>
    <property type="match status" value="1"/>
</dbReference>
<comment type="caution">
    <text evidence="3">The sequence shown here is derived from an EMBL/GenBank/DDBJ whole genome shotgun (WGS) entry which is preliminary data.</text>
</comment>
<dbReference type="EMBL" id="BART01017949">
    <property type="protein sequence ID" value="GAG84006.1"/>
    <property type="molecule type" value="Genomic_DNA"/>
</dbReference>
<dbReference type="Gene3D" id="3.40.920.10">
    <property type="entry name" value="Pyruvate-ferredoxin oxidoreductase, PFOR, domain III"/>
    <property type="match status" value="1"/>
</dbReference>
<proteinExistence type="predicted"/>
<dbReference type="AlphaFoldDB" id="X1CID4"/>
<gene>
    <name evidence="3" type="ORF">S01H4_33994</name>
</gene>
<protein>
    <recommendedName>
        <fullName evidence="2">Pyruvate/ketoisovalerate oxidoreductase catalytic domain-containing protein</fullName>
    </recommendedName>
</protein>